<organism evidence="4">
    <name type="scientific">Lutzomyia longipalpis</name>
    <name type="common">Sand fly</name>
    <dbReference type="NCBI Taxonomy" id="7200"/>
    <lineage>
        <taxon>Eukaryota</taxon>
        <taxon>Metazoa</taxon>
        <taxon>Ecdysozoa</taxon>
        <taxon>Arthropoda</taxon>
        <taxon>Hexapoda</taxon>
        <taxon>Insecta</taxon>
        <taxon>Pterygota</taxon>
        <taxon>Neoptera</taxon>
        <taxon>Endopterygota</taxon>
        <taxon>Diptera</taxon>
        <taxon>Nematocera</taxon>
        <taxon>Psychodoidea</taxon>
        <taxon>Psychodidae</taxon>
        <taxon>Lutzomyia</taxon>
        <taxon>Lutzomyia</taxon>
    </lineage>
</organism>
<keyword evidence="2" id="KW-1133">Transmembrane helix</keyword>
<dbReference type="VEuPathDB" id="VectorBase:LLONM1_008027"/>
<proteinExistence type="predicted"/>
<name>A0A7G3AJV0_LUTLO</name>
<feature type="chain" id="PRO_5028886560" evidence="3">
    <location>
        <begin position="18"/>
        <end position="404"/>
    </location>
</feature>
<protein>
    <submittedName>
        <fullName evidence="4">Putative enolase binding protein</fullName>
    </submittedName>
</protein>
<feature type="transmembrane region" description="Helical" evidence="2">
    <location>
        <begin position="367"/>
        <end position="387"/>
    </location>
</feature>
<dbReference type="AlphaFoldDB" id="A0A7G3AJV0"/>
<reference evidence="4" key="1">
    <citation type="journal article" date="2020" name="BMC">
        <title>Leishmania infection induces a limited differential gene expression in the sand fly midgut.</title>
        <authorList>
            <person name="Coutinho-Abreu I.V."/>
            <person name="Serafim T.D."/>
            <person name="Meneses C."/>
            <person name="Kamhawi S."/>
            <person name="Oliveira F."/>
            <person name="Valenzuela J.G."/>
        </authorList>
    </citation>
    <scope>NUCLEOTIDE SEQUENCE</scope>
    <source>
        <strain evidence="4">Jacobina</strain>
        <tissue evidence="4">Midgut</tissue>
    </source>
</reference>
<keyword evidence="2" id="KW-0472">Membrane</keyword>
<feature type="signal peptide" evidence="3">
    <location>
        <begin position="1"/>
        <end position="17"/>
    </location>
</feature>
<accession>A0A7G3AJV0</accession>
<sequence length="404" mass="44830">MRYVISVILLLFPVIQASDYCLLKSSFQINSRITTECKVPANATSAEDIEAMSTLCTDEEAPQLQILRARQTDFSSHGICHESSLKTPGMYTWITWKDFQNILRPLVSHLSEESAFVGRDVAGSICRVNLTTAACLGNDESDSPDVADVLLERLPVAYELTNIIYDRWRNVTFLDQIVLTSVNLTNHHLNTDFVESLVRYDFEKKVNVTLLLDLAPGVPIILHEETGTIKYTVGEVTKKVQAGIVSVVKRLPAKTSAIVRVIGTETLSVINMSAKLTTIYARDDYGVDKIEEGDIHTTCIETGVMDVRPEETISIHIDPPGVGDHPQMQQEPSTAPVAKPTQPTSTPAPAISLFQPSGPVYPGFKTYSTIAAVIFFSVFIIAMTDVARKIIQDQRRKDQKIRKY</sequence>
<feature type="region of interest" description="Disordered" evidence="1">
    <location>
        <begin position="322"/>
        <end position="347"/>
    </location>
</feature>
<keyword evidence="3" id="KW-0732">Signal</keyword>
<dbReference type="EMBL" id="GITU01002843">
    <property type="protein sequence ID" value="MBC1171546.1"/>
    <property type="molecule type" value="Transcribed_RNA"/>
</dbReference>
<evidence type="ECO:0000313" key="4">
    <source>
        <dbReference type="EMBL" id="MBC1171546.1"/>
    </source>
</evidence>
<keyword evidence="2" id="KW-0812">Transmembrane</keyword>
<evidence type="ECO:0000256" key="1">
    <source>
        <dbReference type="SAM" id="MobiDB-lite"/>
    </source>
</evidence>
<evidence type="ECO:0000256" key="2">
    <source>
        <dbReference type="SAM" id="Phobius"/>
    </source>
</evidence>
<evidence type="ECO:0000256" key="3">
    <source>
        <dbReference type="SAM" id="SignalP"/>
    </source>
</evidence>